<evidence type="ECO:0000256" key="2">
    <source>
        <dbReference type="ARBA" id="ARBA00007550"/>
    </source>
</evidence>
<dbReference type="GO" id="GO:0005576">
    <property type="term" value="C:extracellular region"/>
    <property type="evidence" value="ECO:0007669"/>
    <property type="project" value="UniProtKB-SubCell"/>
</dbReference>
<comment type="subcellular location">
    <subcellularLocation>
        <location evidence="1">Secreted</location>
    </subcellularLocation>
</comment>
<keyword evidence="5" id="KW-0399">Innate immunity</keyword>
<evidence type="ECO:0000256" key="5">
    <source>
        <dbReference type="ARBA" id="ARBA00022588"/>
    </source>
</evidence>
<name>A0A6P4ED38_DRORH</name>
<evidence type="ECO:0000313" key="11">
    <source>
        <dbReference type="Proteomes" id="UP001652680"/>
    </source>
</evidence>
<dbReference type="GO" id="GO:0045087">
    <property type="term" value="P:innate immune response"/>
    <property type="evidence" value="ECO:0007669"/>
    <property type="project" value="UniProtKB-KW"/>
</dbReference>
<dbReference type="Proteomes" id="UP001652680">
    <property type="component" value="Unassembled WGS sequence"/>
</dbReference>
<dbReference type="GO" id="GO:0042742">
    <property type="term" value="P:defense response to bacterium"/>
    <property type="evidence" value="ECO:0007669"/>
    <property type="project" value="UniProtKB-KW"/>
</dbReference>
<reference evidence="11" key="1">
    <citation type="journal article" date="2021" name="Elife">
        <title>Highly contiguous assemblies of 101 drosophilid genomes.</title>
        <authorList>
            <person name="Kim B.Y."/>
            <person name="Wang J.R."/>
            <person name="Miller D.E."/>
            <person name="Barmina O."/>
            <person name="Delaney E."/>
            <person name="Thompson A."/>
            <person name="Comeault A.A."/>
            <person name="Peede D."/>
            <person name="D'Agostino E.R."/>
            <person name="Pelaez J."/>
            <person name="Aguilar J.M."/>
            <person name="Haji D."/>
            <person name="Matsunaga T."/>
            <person name="Armstrong E.E."/>
            <person name="Zych M."/>
            <person name="Ogawa Y."/>
            <person name="Stamenkovic-Radak M."/>
            <person name="Jelic M."/>
            <person name="Veselinovic M.S."/>
            <person name="Tanaskovic M."/>
            <person name="Eric P."/>
            <person name="Gao J.J."/>
            <person name="Katoh T.K."/>
            <person name="Toda M.J."/>
            <person name="Watabe H."/>
            <person name="Watada M."/>
            <person name="Davis J.S."/>
            <person name="Moyle L.C."/>
            <person name="Manoli G."/>
            <person name="Bertolini E."/>
            <person name="Kostal V."/>
            <person name="Hawley R.S."/>
            <person name="Takahashi A."/>
            <person name="Jones C.D."/>
            <person name="Price D.K."/>
            <person name="Whiteman N."/>
            <person name="Kopp A."/>
            <person name="Matute D.R."/>
            <person name="Petrov D.A."/>
        </authorList>
    </citation>
    <scope>NUCLEOTIDE SEQUENCE [LARGE SCALE GENOMIC DNA]</scope>
</reference>
<keyword evidence="6" id="KW-0391">Immunity</keyword>
<evidence type="ECO:0000313" key="12">
    <source>
        <dbReference type="RefSeq" id="XP_016974464.1"/>
    </source>
</evidence>
<feature type="chain" id="PRO_5028204237" evidence="8">
    <location>
        <begin position="24"/>
        <end position="123"/>
    </location>
</feature>
<dbReference type="EnsemblMetazoa" id="XM_017118975.2">
    <property type="protein sequence ID" value="XP_016974464.1"/>
    <property type="gene ID" value="LOC108041157"/>
</dbReference>
<evidence type="ECO:0000256" key="7">
    <source>
        <dbReference type="ARBA" id="ARBA00023022"/>
    </source>
</evidence>
<keyword evidence="3" id="KW-0964">Secreted</keyword>
<proteinExistence type="inferred from homology"/>
<evidence type="ECO:0000256" key="8">
    <source>
        <dbReference type="SAM" id="SignalP"/>
    </source>
</evidence>
<evidence type="ECO:0000256" key="1">
    <source>
        <dbReference type="ARBA" id="ARBA00004613"/>
    </source>
</evidence>
<keyword evidence="7" id="KW-0044">Antibiotic</keyword>
<dbReference type="RefSeq" id="XP_016974464.1">
    <property type="nucleotide sequence ID" value="XM_017118975.1"/>
</dbReference>
<keyword evidence="11" id="KW-1185">Reference proteome</keyword>
<evidence type="ECO:0000256" key="6">
    <source>
        <dbReference type="ARBA" id="ARBA00022859"/>
    </source>
</evidence>
<evidence type="ECO:0000259" key="9">
    <source>
        <dbReference type="Pfam" id="PF03769"/>
    </source>
</evidence>
<dbReference type="OrthoDB" id="8117451at2759"/>
<evidence type="ECO:0000256" key="4">
    <source>
        <dbReference type="ARBA" id="ARBA00022529"/>
    </source>
</evidence>
<protein>
    <submittedName>
        <fullName evidence="12">Diptericin-A</fullName>
    </submittedName>
</protein>
<dbReference type="AlphaFoldDB" id="A0A6P4ED38"/>
<feature type="domain" description="Attacin C-terminal" evidence="9">
    <location>
        <begin position="71"/>
        <end position="118"/>
    </location>
</feature>
<accession>A0A6P4ED38</accession>
<keyword evidence="4" id="KW-0929">Antimicrobial</keyword>
<evidence type="ECO:0000313" key="10">
    <source>
        <dbReference type="EnsemblMetazoa" id="XP_016974464.1"/>
    </source>
</evidence>
<sequence length="123" mass="13340">MQFASSFLFIGLACACVFSGALAYPHPDPREIVNLTPEPLAYAPNFDVKPFPRVRRQFQLNGGGGGSPKQGFDLNLNARAPVWQSQNGRHSFDATGSYGQHLGGPYGNSRPQFGAGGVYTFRF</sequence>
<evidence type="ECO:0000256" key="3">
    <source>
        <dbReference type="ARBA" id="ARBA00022525"/>
    </source>
</evidence>
<reference evidence="12" key="2">
    <citation type="submission" date="2025-04" db="UniProtKB">
        <authorList>
            <consortium name="RefSeq"/>
        </authorList>
    </citation>
    <scope>IDENTIFICATION</scope>
</reference>
<gene>
    <name evidence="12" type="primary">LOC108041157</name>
    <name evidence="10" type="synonym">108041157</name>
</gene>
<organism evidence="12">
    <name type="scientific">Drosophila rhopaloa</name>
    <name type="common">Fruit fly</name>
    <dbReference type="NCBI Taxonomy" id="1041015"/>
    <lineage>
        <taxon>Eukaryota</taxon>
        <taxon>Metazoa</taxon>
        <taxon>Ecdysozoa</taxon>
        <taxon>Arthropoda</taxon>
        <taxon>Hexapoda</taxon>
        <taxon>Insecta</taxon>
        <taxon>Pterygota</taxon>
        <taxon>Neoptera</taxon>
        <taxon>Endopterygota</taxon>
        <taxon>Diptera</taxon>
        <taxon>Brachycera</taxon>
        <taxon>Muscomorpha</taxon>
        <taxon>Ephydroidea</taxon>
        <taxon>Drosophilidae</taxon>
        <taxon>Drosophila</taxon>
        <taxon>Sophophora</taxon>
    </lineage>
</organism>
<feature type="signal peptide" evidence="8">
    <location>
        <begin position="1"/>
        <end position="23"/>
    </location>
</feature>
<reference evidence="10" key="3">
    <citation type="submission" date="2025-05" db="UniProtKB">
        <authorList>
            <consortium name="EnsemblMetazoa"/>
        </authorList>
    </citation>
    <scope>IDENTIFICATION</scope>
</reference>
<dbReference type="InterPro" id="IPR005521">
    <property type="entry name" value="Attacin_C"/>
</dbReference>
<dbReference type="GeneID" id="108041157"/>
<keyword evidence="8" id="KW-0732">Signal</keyword>
<dbReference type="Pfam" id="PF03769">
    <property type="entry name" value="Attacin_C"/>
    <property type="match status" value="1"/>
</dbReference>
<comment type="similarity">
    <text evidence="2">Belongs to the attacin/sarcotoxin-2 family.</text>
</comment>